<dbReference type="AlphaFoldDB" id="Q8TVU9"/>
<dbReference type="InParanoid" id="Q8TVU9"/>
<dbReference type="GeneID" id="43496568"/>
<keyword evidence="1" id="KW-0808">Transferase</keyword>
<dbReference type="GO" id="GO:0008168">
    <property type="term" value="F:methyltransferase activity"/>
    <property type="evidence" value="ECO:0007669"/>
    <property type="project" value="UniProtKB-KW"/>
</dbReference>
<accession>Q8TVU9</accession>
<dbReference type="PaxDb" id="190192-MK1289"/>
<dbReference type="EMBL" id="AE009439">
    <property type="protein sequence ID" value="AAM02502.1"/>
    <property type="molecule type" value="Genomic_DNA"/>
</dbReference>
<dbReference type="STRING" id="190192.MK1289"/>
<reference evidence="1 2" key="1">
    <citation type="journal article" date="2002" name="Proc. Natl. Acad. Sci. U.S.A.">
        <title>The complete genome of hyperthermophile Methanopyrus kandleri AV19 and monophyly of archaeal methanogens.</title>
        <authorList>
            <person name="Slesarev A.I."/>
            <person name="Mezhevaya K.V."/>
            <person name="Makarova K.S."/>
            <person name="Polushin N.N."/>
            <person name="Shcherbinina O.V."/>
            <person name="Shakhova V.V."/>
            <person name="Belova G.I."/>
            <person name="Aravind L."/>
            <person name="Natale D.A."/>
            <person name="Rogozin I.B."/>
            <person name="Tatusov R.L."/>
            <person name="Wolf Y.I."/>
            <person name="Stetter K.O."/>
            <person name="Malykh A.G."/>
            <person name="Koonin E.V."/>
            <person name="Kozyavkin S.A."/>
        </authorList>
    </citation>
    <scope>NUCLEOTIDE SEQUENCE [LARGE SCALE GENOMIC DNA]</scope>
    <source>
        <strain evidence="2">AV19 / DSM 6324 / JCM 9639 / NBRC 100938</strain>
    </source>
</reference>
<protein>
    <submittedName>
        <fullName evidence="1">Predicted adenine-specific DNA methylase containing a Zn-ribbon</fullName>
    </submittedName>
</protein>
<gene>
    <name evidence="1" type="ordered locus">MK1289</name>
</gene>
<dbReference type="HOGENOM" id="CLU_369911_0_0_2"/>
<sequence length="752" mass="83961">MTARKIDSWFPVAAVSDECERERDLGSPVEVLPGFRSPVALARAVVLLSLAPEDTEEDALLPSLRPIVGEPWRTPIEVPDGDVPRKVWVLGDGSIALEAARMGREVRLVVTDPAVARFLREVFGRLFALREEALEELEEFLHEVGEVLRDRFGDFYGREDRAYLWIKRVRCPGCGLLVPLMEHRWVVEGRYALELDVPEDGDEVEFEVVEAEEAGPGTVRDGRVTCPRCGRSRSVEGVRRDLSLRAARREEEEPVDAYLAVVVREDGSVRPATDRDLERFELAREEFRREEWEVPRGEPPEGLKRWGIWDVSWLFNRRQLLAHVEVAVATSEVDGDRYGIWAAAVLTELSLRNSVLSRWDPVTVGTLRPRGWTWDHGELPVPSAWREVSDEITEACRELVEVAEDVEVEVVKADEVNRSWSIPRDLPDVLFRAWSELVSNVSAGVGEWKVPVSGGGWARTRAPLPVVGGLGWDDRVSLILRGDRIAGRWEEIVGWIVGCGLEAASAWPVIGEDALVVPLVGREPGPEDVDWEGVVEEVRGSVRELLREVRDLRGRGWRSVRLIPYAAALPPCTGVDVVRRDGDSLGVRHPEVLSEVLAVGWRELVEAVLELLDVGLSDPRARFYAVYRSLWGYPRPDDAPGREVGPPLRALGLDPNDLPYLDADGRLKTYRERRESRLRPEEDPVDAFHAALLEVLEDGPGSALEALPEEVRGEVLGLALAVARAARRRGEDHPEAELARRLVGVSAGAAAR</sequence>
<keyword evidence="2" id="KW-1185">Reference proteome</keyword>
<organism evidence="1 2">
    <name type="scientific">Methanopyrus kandleri (strain AV19 / DSM 6324 / JCM 9639 / NBRC 100938)</name>
    <dbReference type="NCBI Taxonomy" id="190192"/>
    <lineage>
        <taxon>Archaea</taxon>
        <taxon>Methanobacteriati</taxon>
        <taxon>Methanobacteriota</taxon>
        <taxon>Methanomada group</taxon>
        <taxon>Methanopyri</taxon>
        <taxon>Methanopyrales</taxon>
        <taxon>Methanopyraceae</taxon>
        <taxon>Methanopyrus</taxon>
    </lineage>
</organism>
<keyword evidence="1" id="KW-0489">Methyltransferase</keyword>
<dbReference type="EnsemblBacteria" id="AAM02502">
    <property type="protein sequence ID" value="AAM02502"/>
    <property type="gene ID" value="MK1289"/>
</dbReference>
<dbReference type="GO" id="GO:0032259">
    <property type="term" value="P:methylation"/>
    <property type="evidence" value="ECO:0007669"/>
    <property type="project" value="UniProtKB-KW"/>
</dbReference>
<dbReference type="Proteomes" id="UP000001826">
    <property type="component" value="Chromosome"/>
</dbReference>
<proteinExistence type="predicted"/>
<name>Q8TVU9_METKA</name>
<evidence type="ECO:0000313" key="1">
    <source>
        <dbReference type="EMBL" id="AAM02502.1"/>
    </source>
</evidence>
<evidence type="ECO:0000313" key="2">
    <source>
        <dbReference type="Proteomes" id="UP000001826"/>
    </source>
</evidence>
<dbReference type="RefSeq" id="WP_011019657.1">
    <property type="nucleotide sequence ID" value="NC_003551.1"/>
</dbReference>
<dbReference type="KEGG" id="mka:MK1289"/>